<dbReference type="EMBL" id="JBBPFD010000013">
    <property type="protein sequence ID" value="KAK7901826.1"/>
    <property type="molecule type" value="Genomic_DNA"/>
</dbReference>
<keyword evidence="7" id="KW-0804">Transcription</keyword>
<dbReference type="GO" id="GO:1990907">
    <property type="term" value="C:beta-catenin-TCF complex"/>
    <property type="evidence" value="ECO:0007669"/>
    <property type="project" value="TreeGrafter"/>
</dbReference>
<evidence type="ECO:0000256" key="3">
    <source>
        <dbReference type="ARBA" id="ARBA00022687"/>
    </source>
</evidence>
<keyword evidence="4" id="KW-0805">Transcription regulation</keyword>
<dbReference type="GO" id="GO:0060070">
    <property type="term" value="P:canonical Wnt signaling pathway"/>
    <property type="evidence" value="ECO:0007669"/>
    <property type="project" value="TreeGrafter"/>
</dbReference>
<keyword evidence="5 9" id="KW-0238">DNA-binding</keyword>
<sequence>MTDQSLDLHAENSAPASLGLPHSSRPMKRSLSEQETQSAPHQLSRNLPPGSTDYPPAKRRYVPSFRSYADMTDENHTAPSHIISVNQTQTSNTMSRNQTSPLLMVDRIQPPPCHMMEMNHTSSSHIIDRNQTMNGIQTALPCTVNGIQTALPCTVNGIQTALPCTVNGIQTALPCTVNGIQTALPCTVNGIQTALPYIVNGNQTALPYIVNGNQTALPFMVNGNHTAHSHNQPVSRNQKDSPASKPYIKKPLNAFMLYRAEERLKIMEELCITDSAAVNKVVGQRWKSLSKEEQAPYFEKAHKVRREHQAMHPGWSASDNFGKNVRRRKRTVAHFSVEPTYEYGVMTSSNAPCPFPLAPIQSVHQYYAPIY</sequence>
<dbReference type="Proteomes" id="UP001460270">
    <property type="component" value="Unassembled WGS sequence"/>
</dbReference>
<feature type="region of interest" description="Disordered" evidence="10">
    <location>
        <begin position="224"/>
        <end position="245"/>
    </location>
</feature>
<dbReference type="GO" id="GO:0000978">
    <property type="term" value="F:RNA polymerase II cis-regulatory region sequence-specific DNA binding"/>
    <property type="evidence" value="ECO:0007669"/>
    <property type="project" value="TreeGrafter"/>
</dbReference>
<comment type="caution">
    <text evidence="12">The sequence shown here is derived from an EMBL/GenBank/DDBJ whole genome shotgun (WGS) entry which is preliminary data.</text>
</comment>
<dbReference type="PROSITE" id="PS50118">
    <property type="entry name" value="HMG_BOX_2"/>
    <property type="match status" value="1"/>
</dbReference>
<dbReference type="Pfam" id="PF00505">
    <property type="entry name" value="HMG_box"/>
    <property type="match status" value="1"/>
</dbReference>
<feature type="region of interest" description="Disordered" evidence="10">
    <location>
        <begin position="1"/>
        <end position="59"/>
    </location>
</feature>
<evidence type="ECO:0000259" key="11">
    <source>
        <dbReference type="PROSITE" id="PS50118"/>
    </source>
</evidence>
<feature type="domain" description="HMG box" evidence="11">
    <location>
        <begin position="248"/>
        <end position="316"/>
    </location>
</feature>
<feature type="compositionally biased region" description="Basic and acidic residues" evidence="10">
    <location>
        <begin position="1"/>
        <end position="10"/>
    </location>
</feature>
<dbReference type="InterPro" id="IPR024940">
    <property type="entry name" value="TCF/LEF"/>
</dbReference>
<evidence type="ECO:0000256" key="9">
    <source>
        <dbReference type="PROSITE-ProRule" id="PRU00267"/>
    </source>
</evidence>
<comment type="subcellular location">
    <subcellularLocation>
        <location evidence="1">Nucleus</location>
    </subcellularLocation>
</comment>
<evidence type="ECO:0000256" key="6">
    <source>
        <dbReference type="ARBA" id="ARBA00023159"/>
    </source>
</evidence>
<comment type="similarity">
    <text evidence="2">Belongs to the TCF/LEF family.</text>
</comment>
<protein>
    <recommendedName>
        <fullName evidence="11">HMG box domain-containing protein</fullName>
    </recommendedName>
</protein>
<evidence type="ECO:0000256" key="10">
    <source>
        <dbReference type="SAM" id="MobiDB-lite"/>
    </source>
</evidence>
<evidence type="ECO:0000313" key="12">
    <source>
        <dbReference type="EMBL" id="KAK7901826.1"/>
    </source>
</evidence>
<evidence type="ECO:0000256" key="1">
    <source>
        <dbReference type="ARBA" id="ARBA00004123"/>
    </source>
</evidence>
<dbReference type="GO" id="GO:0000785">
    <property type="term" value="C:chromatin"/>
    <property type="evidence" value="ECO:0007669"/>
    <property type="project" value="TreeGrafter"/>
</dbReference>
<evidence type="ECO:0000256" key="7">
    <source>
        <dbReference type="ARBA" id="ARBA00023163"/>
    </source>
</evidence>
<dbReference type="SUPFAM" id="SSF47095">
    <property type="entry name" value="HMG-box"/>
    <property type="match status" value="1"/>
</dbReference>
<evidence type="ECO:0000256" key="8">
    <source>
        <dbReference type="ARBA" id="ARBA00023242"/>
    </source>
</evidence>
<evidence type="ECO:0000256" key="2">
    <source>
        <dbReference type="ARBA" id="ARBA00006569"/>
    </source>
</evidence>
<evidence type="ECO:0000256" key="5">
    <source>
        <dbReference type="ARBA" id="ARBA00023125"/>
    </source>
</evidence>
<organism evidence="12 13">
    <name type="scientific">Mugilogobius chulae</name>
    <name type="common">yellowstripe goby</name>
    <dbReference type="NCBI Taxonomy" id="88201"/>
    <lineage>
        <taxon>Eukaryota</taxon>
        <taxon>Metazoa</taxon>
        <taxon>Chordata</taxon>
        <taxon>Craniata</taxon>
        <taxon>Vertebrata</taxon>
        <taxon>Euteleostomi</taxon>
        <taxon>Actinopterygii</taxon>
        <taxon>Neopterygii</taxon>
        <taxon>Teleostei</taxon>
        <taxon>Neoteleostei</taxon>
        <taxon>Acanthomorphata</taxon>
        <taxon>Gobiaria</taxon>
        <taxon>Gobiiformes</taxon>
        <taxon>Gobioidei</taxon>
        <taxon>Gobiidae</taxon>
        <taxon>Gobionellinae</taxon>
        <taxon>Mugilogobius</taxon>
    </lineage>
</organism>
<dbReference type="PANTHER" id="PTHR10373:SF38">
    <property type="entry name" value="PROTEIN PANGOLIN, ISOFORM J"/>
    <property type="match status" value="1"/>
</dbReference>
<gene>
    <name evidence="12" type="ORF">WMY93_018595</name>
</gene>
<name>A0AAW0NRA4_9GOBI</name>
<dbReference type="PANTHER" id="PTHR10373">
    <property type="entry name" value="TRANSCRIPTION FACTOR 7 FAMILY MEMBER"/>
    <property type="match status" value="1"/>
</dbReference>
<proteinExistence type="inferred from homology"/>
<reference evidence="13" key="1">
    <citation type="submission" date="2024-04" db="EMBL/GenBank/DDBJ databases">
        <title>Salinicola lusitanus LLJ914,a marine bacterium isolated from the Okinawa Trough.</title>
        <authorList>
            <person name="Li J."/>
        </authorList>
    </citation>
    <scope>NUCLEOTIDE SEQUENCE [LARGE SCALE GENOMIC DNA]</scope>
</reference>
<dbReference type="InterPro" id="IPR036910">
    <property type="entry name" value="HMG_box_dom_sf"/>
</dbReference>
<keyword evidence="8 9" id="KW-0539">Nucleus</keyword>
<feature type="compositionally biased region" description="Polar residues" evidence="10">
    <location>
        <begin position="224"/>
        <end position="236"/>
    </location>
</feature>
<dbReference type="Gene3D" id="1.10.30.10">
    <property type="entry name" value="High mobility group box domain"/>
    <property type="match status" value="1"/>
</dbReference>
<dbReference type="SMART" id="SM00398">
    <property type="entry name" value="HMG"/>
    <property type="match status" value="1"/>
</dbReference>
<feature type="compositionally biased region" description="Polar residues" evidence="10">
    <location>
        <begin position="33"/>
        <end position="45"/>
    </location>
</feature>
<keyword evidence="3" id="KW-0879">Wnt signaling pathway</keyword>
<evidence type="ECO:0000256" key="4">
    <source>
        <dbReference type="ARBA" id="ARBA00023015"/>
    </source>
</evidence>
<dbReference type="FunFam" id="1.10.30.10:FF:000001">
    <property type="entry name" value="transcription factor 7 isoform X2"/>
    <property type="match status" value="1"/>
</dbReference>
<dbReference type="GO" id="GO:0000981">
    <property type="term" value="F:DNA-binding transcription factor activity, RNA polymerase II-specific"/>
    <property type="evidence" value="ECO:0007669"/>
    <property type="project" value="TreeGrafter"/>
</dbReference>
<evidence type="ECO:0000313" key="13">
    <source>
        <dbReference type="Proteomes" id="UP001460270"/>
    </source>
</evidence>
<dbReference type="InterPro" id="IPR009071">
    <property type="entry name" value="HMG_box_dom"/>
</dbReference>
<dbReference type="AlphaFoldDB" id="A0AAW0NRA4"/>
<keyword evidence="6" id="KW-0010">Activator</keyword>
<keyword evidence="13" id="KW-1185">Reference proteome</keyword>
<feature type="DNA-binding region" description="HMG box" evidence="9">
    <location>
        <begin position="248"/>
        <end position="316"/>
    </location>
</feature>
<accession>A0AAW0NRA4</accession>